<dbReference type="Gene3D" id="2.60.120.10">
    <property type="entry name" value="Jelly Rolls"/>
    <property type="match status" value="1"/>
</dbReference>
<dbReference type="InterPro" id="IPR014710">
    <property type="entry name" value="RmlC-like_jellyroll"/>
</dbReference>
<dbReference type="GO" id="GO:0005829">
    <property type="term" value="C:cytosol"/>
    <property type="evidence" value="ECO:0007669"/>
    <property type="project" value="TreeGrafter"/>
</dbReference>
<feature type="site" description="Participates in a stacking interaction with the thymidine ring of dTDP-4-oxo-6-deoxyglucose" evidence="4">
    <location>
        <position position="139"/>
    </location>
</feature>
<keyword evidence="6" id="KW-1185">Reference proteome</keyword>
<dbReference type="InterPro" id="IPR011051">
    <property type="entry name" value="RmlC_Cupin_sf"/>
</dbReference>
<gene>
    <name evidence="5" type="ORF">HNR57_004784</name>
</gene>
<comment type="caution">
    <text evidence="5">The sequence shown here is derived from an EMBL/GenBank/DDBJ whole genome shotgun (WGS) entry which is preliminary data.</text>
</comment>
<dbReference type="PANTHER" id="PTHR21047">
    <property type="entry name" value="DTDP-6-DEOXY-D-GLUCOSE-3,5 EPIMERASE"/>
    <property type="match status" value="1"/>
</dbReference>
<keyword evidence="2" id="KW-0413">Isomerase</keyword>
<dbReference type="AlphaFoldDB" id="A0A7W9TG98"/>
<evidence type="ECO:0000256" key="3">
    <source>
        <dbReference type="PIRSR" id="PIRSR600888-1"/>
    </source>
</evidence>
<reference evidence="5 6" key="1">
    <citation type="submission" date="2020-08" db="EMBL/GenBank/DDBJ databases">
        <title>Genomic Encyclopedia of Type Strains, Phase IV (KMG-IV): sequencing the most valuable type-strain genomes for metagenomic binning, comparative biology and taxonomic classification.</title>
        <authorList>
            <person name="Goeker M."/>
        </authorList>
    </citation>
    <scope>NUCLEOTIDE SEQUENCE [LARGE SCALE GENOMIC DNA]</scope>
    <source>
        <strain evidence="5 6">DSM 43350</strain>
    </source>
</reference>
<dbReference type="GO" id="GO:0000271">
    <property type="term" value="P:polysaccharide biosynthetic process"/>
    <property type="evidence" value="ECO:0007669"/>
    <property type="project" value="TreeGrafter"/>
</dbReference>
<dbReference type="GO" id="GO:0019305">
    <property type="term" value="P:dTDP-rhamnose biosynthetic process"/>
    <property type="evidence" value="ECO:0007669"/>
    <property type="project" value="TreeGrafter"/>
</dbReference>
<dbReference type="Pfam" id="PF00908">
    <property type="entry name" value="dTDP_sugar_isom"/>
    <property type="match status" value="1"/>
</dbReference>
<evidence type="ECO:0000256" key="4">
    <source>
        <dbReference type="PIRSR" id="PIRSR600888-3"/>
    </source>
</evidence>
<proteinExistence type="inferred from homology"/>
<dbReference type="RefSeq" id="WP_184562570.1">
    <property type="nucleotide sequence ID" value="NZ_BAAARS010000006.1"/>
</dbReference>
<feature type="active site" description="Proton acceptor" evidence="3">
    <location>
        <position position="63"/>
    </location>
</feature>
<dbReference type="GO" id="GO:0008830">
    <property type="term" value="F:dTDP-4-dehydrorhamnose 3,5-epimerase activity"/>
    <property type="evidence" value="ECO:0007669"/>
    <property type="project" value="InterPro"/>
</dbReference>
<evidence type="ECO:0000256" key="1">
    <source>
        <dbReference type="ARBA" id="ARBA00010154"/>
    </source>
</evidence>
<protein>
    <submittedName>
        <fullName evidence="5">Epimerase EvaD</fullName>
    </submittedName>
</protein>
<evidence type="ECO:0000256" key="2">
    <source>
        <dbReference type="ARBA" id="ARBA00023235"/>
    </source>
</evidence>
<evidence type="ECO:0000313" key="5">
    <source>
        <dbReference type="EMBL" id="MBB6078842.1"/>
    </source>
</evidence>
<accession>A0A7W9TG98</accession>
<evidence type="ECO:0000313" key="6">
    <source>
        <dbReference type="Proteomes" id="UP000591537"/>
    </source>
</evidence>
<name>A0A7W9TG98_9ACTN</name>
<sequence length="205" mass="22429">MESRELEVAGACVFTPEVFRDDRGLFVSPFQSEAFLRATGRPLFPVAQTSCSFSRRGVVRGVHFTRTPPGMAKYVYCVRGKALDIVVDLRLGSPTFGRWDTVVLDPVDFRAVYFPVGVGHAFVALQDDTAMAYTLSLAYDPDNELALSVLDPELGLPLPGDIQQVVSERDRVAPTLAQAADAGLLPHYGECLKIEDALTAPRDRP</sequence>
<dbReference type="PANTHER" id="PTHR21047:SF2">
    <property type="entry name" value="THYMIDINE DIPHOSPHO-4-KETO-RHAMNOSE 3,5-EPIMERASE"/>
    <property type="match status" value="1"/>
</dbReference>
<organism evidence="5 6">
    <name type="scientific">Streptomyces paradoxus</name>
    <dbReference type="NCBI Taxonomy" id="66375"/>
    <lineage>
        <taxon>Bacteria</taxon>
        <taxon>Bacillati</taxon>
        <taxon>Actinomycetota</taxon>
        <taxon>Actinomycetes</taxon>
        <taxon>Kitasatosporales</taxon>
        <taxon>Streptomycetaceae</taxon>
        <taxon>Streptomyces</taxon>
    </lineage>
</organism>
<dbReference type="Proteomes" id="UP000591537">
    <property type="component" value="Unassembled WGS sequence"/>
</dbReference>
<dbReference type="InterPro" id="IPR000888">
    <property type="entry name" value="RmlC-like"/>
</dbReference>
<dbReference type="EMBL" id="JACHGV010000007">
    <property type="protein sequence ID" value="MBB6078842.1"/>
    <property type="molecule type" value="Genomic_DNA"/>
</dbReference>
<comment type="similarity">
    <text evidence="1">Belongs to the dTDP-4-dehydrorhamnose 3,5-epimerase family.</text>
</comment>
<dbReference type="SUPFAM" id="SSF51182">
    <property type="entry name" value="RmlC-like cupins"/>
    <property type="match status" value="1"/>
</dbReference>
<feature type="active site" description="Proton donor" evidence="3">
    <location>
        <position position="133"/>
    </location>
</feature>
<dbReference type="CDD" id="cd00438">
    <property type="entry name" value="cupin_RmlC"/>
    <property type="match status" value="1"/>
</dbReference>